<dbReference type="PANTHER" id="PTHR46838">
    <property type="entry name" value="TUMOR NECROSIS FACTOR RECEPTOR SUPERFAMILY MEMBER 14"/>
    <property type="match status" value="1"/>
</dbReference>
<dbReference type="CDD" id="cd00185">
    <property type="entry name" value="TNFRSF"/>
    <property type="match status" value="1"/>
</dbReference>
<dbReference type="GO" id="GO:2000406">
    <property type="term" value="P:positive regulation of T cell migration"/>
    <property type="evidence" value="ECO:0007669"/>
    <property type="project" value="TreeGrafter"/>
</dbReference>
<dbReference type="FunFam" id="2.10.50.10:FF:000007">
    <property type="entry name" value="TNF receptor superfamily member 14"/>
    <property type="match status" value="1"/>
</dbReference>
<sequence length="247" mass="26881">MKSFTAENAVFILRRYHVTAIVLFHCIPPSSTPCAIAEYEVDGECCPMCSPGQYVSKHCTEYSSTSCVECPVSTFIDKPSGRNNCMLCAICDSRNGLRIKEECISISDTICEPLEGNYCIEKIEHTCKHAVEHSKCKPGQYITQRGTAATDTVCGDCVGETYSDGSFTSCQPHTQCQLKGLKEIRPGTNSSDAECEERSTVPFKLALSAGIVVFLLGVGAGILIYFKITRKFPILEFIALRTSGGPG</sequence>
<feature type="repeat" description="TNFR-Cys" evidence="1">
    <location>
        <begin position="33"/>
        <end position="67"/>
    </location>
</feature>
<evidence type="ECO:0000256" key="1">
    <source>
        <dbReference type="PROSITE-ProRule" id="PRU00206"/>
    </source>
</evidence>
<dbReference type="InParanoid" id="A0A6J2W6N2"/>
<proteinExistence type="predicted"/>
<dbReference type="PANTHER" id="PTHR46838:SF1">
    <property type="entry name" value="TUMOR NECROSIS FACTOR RECEPTOR SUPERFAMILY MEMBER 14"/>
    <property type="match status" value="1"/>
</dbReference>
<evidence type="ECO:0000313" key="5">
    <source>
        <dbReference type="RefSeq" id="XP_030641095.1"/>
    </source>
</evidence>
<reference evidence="5" key="1">
    <citation type="submission" date="2025-08" db="UniProtKB">
        <authorList>
            <consortium name="RefSeq"/>
        </authorList>
    </citation>
    <scope>IDENTIFICATION</scope>
</reference>
<dbReference type="CDD" id="cd13405">
    <property type="entry name" value="TNFRSF14_teleost"/>
    <property type="match status" value="1"/>
</dbReference>
<dbReference type="GeneID" id="115821406"/>
<dbReference type="GO" id="GO:0046642">
    <property type="term" value="P:negative regulation of alpha-beta T cell proliferation"/>
    <property type="evidence" value="ECO:0007669"/>
    <property type="project" value="TreeGrafter"/>
</dbReference>
<comment type="caution">
    <text evidence="1">Lacks conserved residue(s) required for the propagation of feature annotation.</text>
</comment>
<keyword evidence="2" id="KW-0472">Membrane</keyword>
<dbReference type="PROSITE" id="PS00652">
    <property type="entry name" value="TNFR_NGFR_1"/>
    <property type="match status" value="2"/>
</dbReference>
<keyword evidence="2" id="KW-1133">Transmembrane helix</keyword>
<dbReference type="Proteomes" id="UP000504632">
    <property type="component" value="Chromosome 9"/>
</dbReference>
<dbReference type="SMART" id="SM00208">
    <property type="entry name" value="TNFR"/>
    <property type="match status" value="4"/>
</dbReference>
<dbReference type="GO" id="GO:0050829">
    <property type="term" value="P:defense response to Gram-negative bacterium"/>
    <property type="evidence" value="ECO:0007669"/>
    <property type="project" value="TreeGrafter"/>
</dbReference>
<evidence type="ECO:0000259" key="3">
    <source>
        <dbReference type="PROSITE" id="PS50050"/>
    </source>
</evidence>
<feature type="domain" description="TNFR-Cys" evidence="3">
    <location>
        <begin position="33"/>
        <end position="67"/>
    </location>
</feature>
<keyword evidence="1" id="KW-1015">Disulfide bond</keyword>
<keyword evidence="4" id="KW-1185">Reference proteome</keyword>
<evidence type="ECO:0000313" key="4">
    <source>
        <dbReference type="Proteomes" id="UP000504632"/>
    </source>
</evidence>
<keyword evidence="2" id="KW-0812">Transmembrane</keyword>
<feature type="disulfide bond" evidence="1">
    <location>
        <begin position="46"/>
        <end position="59"/>
    </location>
</feature>
<dbReference type="Pfam" id="PF00020">
    <property type="entry name" value="TNFR_c6"/>
    <property type="match status" value="2"/>
</dbReference>
<dbReference type="OrthoDB" id="10031141at2759"/>
<dbReference type="GO" id="GO:0050830">
    <property type="term" value="P:defense response to Gram-positive bacterium"/>
    <property type="evidence" value="ECO:0007669"/>
    <property type="project" value="TreeGrafter"/>
</dbReference>
<dbReference type="GO" id="GO:0009897">
    <property type="term" value="C:external side of plasma membrane"/>
    <property type="evidence" value="ECO:0007669"/>
    <property type="project" value="TreeGrafter"/>
</dbReference>
<accession>A0A6J2W6N2</accession>
<feature type="disulfide bond" evidence="1">
    <location>
        <begin position="49"/>
        <end position="67"/>
    </location>
</feature>
<feature type="repeat" description="TNFR-Cys" evidence="1">
    <location>
        <begin position="69"/>
        <end position="111"/>
    </location>
</feature>
<feature type="disulfide bond" evidence="1">
    <location>
        <begin position="70"/>
        <end position="85"/>
    </location>
</feature>
<dbReference type="GO" id="GO:0002720">
    <property type="term" value="P:positive regulation of cytokine production involved in immune response"/>
    <property type="evidence" value="ECO:0007669"/>
    <property type="project" value="TreeGrafter"/>
</dbReference>
<feature type="domain" description="TNFR-Cys" evidence="3">
    <location>
        <begin position="69"/>
        <end position="111"/>
    </location>
</feature>
<dbReference type="FunFam" id="2.10.50.10:FF:000088">
    <property type="entry name" value="Si:ch211-261n11.7"/>
    <property type="match status" value="1"/>
</dbReference>
<dbReference type="PROSITE" id="PS50050">
    <property type="entry name" value="TNFR_NGFR_2"/>
    <property type="match status" value="2"/>
</dbReference>
<dbReference type="SUPFAM" id="SSF57586">
    <property type="entry name" value="TNF receptor-like"/>
    <property type="match status" value="2"/>
</dbReference>
<gene>
    <name evidence="5" type="primary">LOC115821406</name>
</gene>
<feature type="transmembrane region" description="Helical" evidence="2">
    <location>
        <begin position="205"/>
        <end position="226"/>
    </location>
</feature>
<name>A0A6J2W6N2_CHACN</name>
<dbReference type="RefSeq" id="XP_030641095.1">
    <property type="nucleotide sequence ID" value="XM_030785235.1"/>
</dbReference>
<dbReference type="Gene3D" id="2.10.50.10">
    <property type="entry name" value="Tumor Necrosis Factor Receptor, subunit A, domain 2"/>
    <property type="match status" value="4"/>
</dbReference>
<evidence type="ECO:0000256" key="2">
    <source>
        <dbReference type="SAM" id="Phobius"/>
    </source>
</evidence>
<protein>
    <submittedName>
        <fullName evidence="5">Tumor necrosis factor receptor superfamily member 14-like</fullName>
    </submittedName>
</protein>
<organism evidence="4 5">
    <name type="scientific">Chanos chanos</name>
    <name type="common">Milkfish</name>
    <name type="synonym">Mugil chanos</name>
    <dbReference type="NCBI Taxonomy" id="29144"/>
    <lineage>
        <taxon>Eukaryota</taxon>
        <taxon>Metazoa</taxon>
        <taxon>Chordata</taxon>
        <taxon>Craniata</taxon>
        <taxon>Vertebrata</taxon>
        <taxon>Euteleostomi</taxon>
        <taxon>Actinopterygii</taxon>
        <taxon>Neopterygii</taxon>
        <taxon>Teleostei</taxon>
        <taxon>Ostariophysi</taxon>
        <taxon>Gonorynchiformes</taxon>
        <taxon>Chanidae</taxon>
        <taxon>Chanos</taxon>
    </lineage>
</organism>
<dbReference type="InterPro" id="IPR001368">
    <property type="entry name" value="TNFR/NGFR_Cys_rich_reg"/>
</dbReference>
<dbReference type="AlphaFoldDB" id="A0A6J2W6N2"/>